<evidence type="ECO:0000313" key="2">
    <source>
        <dbReference type="EMBL" id="KAH1055877.1"/>
    </source>
</evidence>
<organism evidence="2 3">
    <name type="scientific">Gossypium stocksii</name>
    <dbReference type="NCBI Taxonomy" id="47602"/>
    <lineage>
        <taxon>Eukaryota</taxon>
        <taxon>Viridiplantae</taxon>
        <taxon>Streptophyta</taxon>
        <taxon>Embryophyta</taxon>
        <taxon>Tracheophyta</taxon>
        <taxon>Spermatophyta</taxon>
        <taxon>Magnoliopsida</taxon>
        <taxon>eudicotyledons</taxon>
        <taxon>Gunneridae</taxon>
        <taxon>Pentapetalae</taxon>
        <taxon>rosids</taxon>
        <taxon>malvids</taxon>
        <taxon>Malvales</taxon>
        <taxon>Malvaceae</taxon>
        <taxon>Malvoideae</taxon>
        <taxon>Gossypium</taxon>
    </lineage>
</organism>
<protein>
    <submittedName>
        <fullName evidence="2">Uncharacterized protein</fullName>
    </submittedName>
</protein>
<name>A0A9D3UR50_9ROSI</name>
<gene>
    <name evidence="2" type="ORF">J1N35_033942</name>
</gene>
<dbReference type="AlphaFoldDB" id="A0A9D3UR50"/>
<dbReference type="InterPro" id="IPR007508">
    <property type="entry name" value="DtdA"/>
</dbReference>
<feature type="chain" id="PRO_5038496333" evidence="1">
    <location>
        <begin position="19"/>
        <end position="149"/>
    </location>
</feature>
<sequence>MAICLLIVNISFLSKGSTDEYWKRQDAAKVIALLVWKGLGLGGGAAVGNWGRENERNKVLFGTGSGHYPPRHTDIVITNYRKEGVWVGHLLSGCSLPMEDTSQSKEKGNTDGIGGTWRQSIKVAFEATKSAFPSGEVLAHLDHNCKGQR</sequence>
<feature type="signal peptide" evidence="1">
    <location>
        <begin position="1"/>
        <end position="18"/>
    </location>
</feature>
<dbReference type="SUPFAM" id="SSF142535">
    <property type="entry name" value="AF0625-like"/>
    <property type="match status" value="1"/>
</dbReference>
<dbReference type="PANTHER" id="PTHR34667:SF1">
    <property type="entry name" value="D-AMINOACYL-TRNA DEACYLASE"/>
    <property type="match status" value="1"/>
</dbReference>
<dbReference type="PANTHER" id="PTHR34667">
    <property type="entry name" value="D-AMINOACYL-TRNA DEACYLASE"/>
    <property type="match status" value="1"/>
</dbReference>
<reference evidence="2 3" key="1">
    <citation type="journal article" date="2021" name="Plant Biotechnol. J.">
        <title>Multi-omics assisted identification of the key and species-specific regulatory components of drought-tolerant mechanisms in Gossypium stocksii.</title>
        <authorList>
            <person name="Yu D."/>
            <person name="Ke L."/>
            <person name="Zhang D."/>
            <person name="Wu Y."/>
            <person name="Sun Y."/>
            <person name="Mei J."/>
            <person name="Sun J."/>
            <person name="Sun Y."/>
        </authorList>
    </citation>
    <scope>NUCLEOTIDE SEQUENCE [LARGE SCALE GENOMIC DNA]</scope>
    <source>
        <strain evidence="3">cv. E1</strain>
        <tissue evidence="2">Leaf</tissue>
    </source>
</reference>
<evidence type="ECO:0000256" key="1">
    <source>
        <dbReference type="SAM" id="SignalP"/>
    </source>
</evidence>
<dbReference type="GO" id="GO:0051499">
    <property type="term" value="F:D-aminoacyl-tRNA deacylase activity"/>
    <property type="evidence" value="ECO:0007669"/>
    <property type="project" value="InterPro"/>
</dbReference>
<dbReference type="OrthoDB" id="192183at2759"/>
<dbReference type="Gene3D" id="3.40.50.10700">
    <property type="entry name" value="AF0625-like"/>
    <property type="match status" value="1"/>
</dbReference>
<keyword evidence="3" id="KW-1185">Reference proteome</keyword>
<evidence type="ECO:0000313" key="3">
    <source>
        <dbReference type="Proteomes" id="UP000828251"/>
    </source>
</evidence>
<keyword evidence="1" id="KW-0732">Signal</keyword>
<dbReference type="EMBL" id="JAIQCV010000010">
    <property type="protein sequence ID" value="KAH1055877.1"/>
    <property type="molecule type" value="Genomic_DNA"/>
</dbReference>
<dbReference type="Pfam" id="PF04414">
    <property type="entry name" value="tRNA_deacylase"/>
    <property type="match status" value="1"/>
</dbReference>
<comment type="caution">
    <text evidence="2">The sequence shown here is derived from an EMBL/GenBank/DDBJ whole genome shotgun (WGS) entry which is preliminary data.</text>
</comment>
<dbReference type="Proteomes" id="UP000828251">
    <property type="component" value="Unassembled WGS sequence"/>
</dbReference>
<accession>A0A9D3UR50</accession>
<proteinExistence type="predicted"/>